<dbReference type="Proteomes" id="UP001652445">
    <property type="component" value="Unassembled WGS sequence"/>
</dbReference>
<dbReference type="Gene3D" id="3.40.720.10">
    <property type="entry name" value="Alkaline Phosphatase, subunit A"/>
    <property type="match status" value="1"/>
</dbReference>
<feature type="domain" description="Sulfatase N-terminal" evidence="3">
    <location>
        <begin position="4"/>
        <end position="364"/>
    </location>
</feature>
<dbReference type="PANTHER" id="PTHR45953">
    <property type="entry name" value="IDURONATE 2-SULFATASE"/>
    <property type="match status" value="1"/>
</dbReference>
<protein>
    <submittedName>
        <fullName evidence="4">Sulfatase-like hydrolase/transferase</fullName>
    </submittedName>
</protein>
<reference evidence="4 5" key="1">
    <citation type="submission" date="2022-09" db="EMBL/GenBank/DDBJ databases">
        <authorList>
            <person name="Han X.L."/>
            <person name="Wang Q."/>
            <person name="Lu T."/>
        </authorList>
    </citation>
    <scope>NUCLEOTIDE SEQUENCE [LARGE SCALE GENOMIC DNA]</scope>
    <source>
        <strain evidence="4 5">WQ 127069</strain>
    </source>
</reference>
<accession>A0ABT2UDN2</accession>
<proteinExistence type="predicted"/>
<keyword evidence="2" id="KW-0378">Hydrolase</keyword>
<dbReference type="InterPro" id="IPR000917">
    <property type="entry name" value="Sulfatase_N"/>
</dbReference>
<dbReference type="SUPFAM" id="SSF53649">
    <property type="entry name" value="Alkaline phosphatase-like"/>
    <property type="match status" value="1"/>
</dbReference>
<dbReference type="EMBL" id="JAOQIO010000034">
    <property type="protein sequence ID" value="MCU6792765.1"/>
    <property type="molecule type" value="Genomic_DNA"/>
</dbReference>
<dbReference type="InterPro" id="IPR017850">
    <property type="entry name" value="Alkaline_phosphatase_core_sf"/>
</dbReference>
<keyword evidence="5" id="KW-1185">Reference proteome</keyword>
<dbReference type="PANTHER" id="PTHR45953:SF1">
    <property type="entry name" value="IDURONATE 2-SULFATASE"/>
    <property type="match status" value="1"/>
</dbReference>
<evidence type="ECO:0000256" key="1">
    <source>
        <dbReference type="ARBA" id="ARBA00022723"/>
    </source>
</evidence>
<evidence type="ECO:0000313" key="5">
    <source>
        <dbReference type="Proteomes" id="UP001652445"/>
    </source>
</evidence>
<gene>
    <name evidence="4" type="ORF">OB236_11600</name>
</gene>
<sequence>MSEPNILWICTDQQRYDTLGCYGNSFVKTPNIDRLAQNGVLFENAFCQATVCTPSRASFLTGRYPRTTRCRQNGQNIPEDEVLVTRLLADAGYVGGLSGKLHLSACNPSVSHGTERRIADGYSQFHWSHHPDNHWPTNEYIQWLRAKGKTYQPVQTERSRYVEIGPDAEDHQTTWCAEKAVHFIEANQSYEQPWFFSVNMFDPHHPFNPPRAYLERYMQKLDEIPLPNYKEGELEEKTYFQQFDHNGAYGNERLLPFSQMNEQDHRMLKAAYWAMIDLIDEQVGRMLEALERTGQLENTIVIFMSDHGELLGDHGIYLKGPFFYEPSIHVPLIVSWPGHFQSGVRIPELVELVDVAPTLLEAAGLHIHPGMQGKSLVQLLTAEAVDSKLSHRSDIYCEHYNASAKQNGIGGFATMVRTDRYKLVSYHRRHEEELYDLQEDPNERRNLWMDESYSEVKLDMMKRLCDRMAETVDPLPERLAVW</sequence>
<evidence type="ECO:0000259" key="3">
    <source>
        <dbReference type="Pfam" id="PF00884"/>
    </source>
</evidence>
<name>A0ABT2UDN2_9BACL</name>
<dbReference type="Pfam" id="PF00884">
    <property type="entry name" value="Sulfatase"/>
    <property type="match status" value="1"/>
</dbReference>
<evidence type="ECO:0000313" key="4">
    <source>
        <dbReference type="EMBL" id="MCU6792765.1"/>
    </source>
</evidence>
<evidence type="ECO:0000256" key="2">
    <source>
        <dbReference type="ARBA" id="ARBA00022801"/>
    </source>
</evidence>
<organism evidence="4 5">
    <name type="scientific">Paenibacillus baimaensis</name>
    <dbReference type="NCBI Taxonomy" id="2982185"/>
    <lineage>
        <taxon>Bacteria</taxon>
        <taxon>Bacillati</taxon>
        <taxon>Bacillota</taxon>
        <taxon>Bacilli</taxon>
        <taxon>Bacillales</taxon>
        <taxon>Paenibacillaceae</taxon>
        <taxon>Paenibacillus</taxon>
    </lineage>
</organism>
<comment type="caution">
    <text evidence="4">The sequence shown here is derived from an EMBL/GenBank/DDBJ whole genome shotgun (WGS) entry which is preliminary data.</text>
</comment>
<dbReference type="RefSeq" id="WP_262684134.1">
    <property type="nucleotide sequence ID" value="NZ_JAOQIO010000034.1"/>
</dbReference>
<keyword evidence="1" id="KW-0479">Metal-binding</keyword>